<evidence type="ECO:0000313" key="2">
    <source>
        <dbReference type="EMBL" id="QTD44070.1"/>
    </source>
</evidence>
<dbReference type="AlphaFoldDB" id="A0A975H2D8"/>
<protein>
    <submittedName>
        <fullName evidence="2">Serine/threonine-protein phosphatase</fullName>
    </submittedName>
</protein>
<accession>A0A975H2D8</accession>
<organism evidence="2 3">
    <name type="scientific">Ottowia testudinis</name>
    <dbReference type="NCBI Taxonomy" id="2816950"/>
    <lineage>
        <taxon>Bacteria</taxon>
        <taxon>Pseudomonadati</taxon>
        <taxon>Pseudomonadota</taxon>
        <taxon>Betaproteobacteria</taxon>
        <taxon>Burkholderiales</taxon>
        <taxon>Comamonadaceae</taxon>
        <taxon>Ottowia</taxon>
    </lineage>
</organism>
<evidence type="ECO:0000313" key="3">
    <source>
        <dbReference type="Proteomes" id="UP000663903"/>
    </source>
</evidence>
<reference evidence="2" key="1">
    <citation type="submission" date="2021-03" db="EMBL/GenBank/DDBJ databases">
        <title>Ottowia sp. 27C isolated from the cloaca of a Giant Asian pond turtle (Heosemys grandis).</title>
        <authorList>
            <person name="Spergser J."/>
            <person name="Busse H.-J."/>
        </authorList>
    </citation>
    <scope>NUCLEOTIDE SEQUENCE</scope>
    <source>
        <strain evidence="2">27C</strain>
    </source>
</reference>
<dbReference type="SUPFAM" id="SSF81606">
    <property type="entry name" value="PP2C-like"/>
    <property type="match status" value="1"/>
</dbReference>
<name>A0A975H2D8_9BURK</name>
<feature type="domain" description="PPM-type phosphatase" evidence="1">
    <location>
        <begin position="2"/>
        <end position="238"/>
    </location>
</feature>
<dbReference type="InterPro" id="IPR036457">
    <property type="entry name" value="PPM-type-like_dom_sf"/>
</dbReference>
<dbReference type="Gene3D" id="3.60.40.10">
    <property type="entry name" value="PPM-type phosphatase domain"/>
    <property type="match status" value="1"/>
</dbReference>
<dbReference type="SMART" id="SM00331">
    <property type="entry name" value="PP2C_SIG"/>
    <property type="match status" value="1"/>
</dbReference>
<dbReference type="PROSITE" id="PS51746">
    <property type="entry name" value="PPM_2"/>
    <property type="match status" value="1"/>
</dbReference>
<gene>
    <name evidence="2" type="ORF">J1M35_13100</name>
</gene>
<dbReference type="InterPro" id="IPR001932">
    <property type="entry name" value="PPM-type_phosphatase-like_dom"/>
</dbReference>
<dbReference type="Pfam" id="PF13672">
    <property type="entry name" value="PP2C_2"/>
    <property type="match status" value="1"/>
</dbReference>
<dbReference type="CDD" id="cd00143">
    <property type="entry name" value="PP2Cc"/>
    <property type="match status" value="1"/>
</dbReference>
<sequence>MKFSVFQLSRKGGREKNEDRMGYCYTREAGLFVLADGMGGHPDGEVAAQLALQTLSALFQREAKPKVPAPPTFLASGLMAAHHQIIRYASERGMLDTPRTTLVAGLMQAGELHWVHCGDSRLYVVRDGQLLTRTRDHSYIEAQANAGASLEGVNRNVLFTCLGSTVRPMFDVAGPVRLAEGDKLLLCSDGLWGSIDDDQIVGTLAAMPVGEAVPTLVEMALKAAGDHSDNVTVLAIEWETPADTGFHSSGFTETEAMSDEVFASTIQSGALDPLIDEMDEDAIERSIAEINEAIQRTKKSPS</sequence>
<dbReference type="EMBL" id="CP071796">
    <property type="protein sequence ID" value="QTD44070.1"/>
    <property type="molecule type" value="Genomic_DNA"/>
</dbReference>
<keyword evidence="3" id="KW-1185">Reference proteome</keyword>
<dbReference type="Proteomes" id="UP000663903">
    <property type="component" value="Chromosome"/>
</dbReference>
<proteinExistence type="predicted"/>
<dbReference type="SMART" id="SM00332">
    <property type="entry name" value="PP2Cc"/>
    <property type="match status" value="1"/>
</dbReference>
<dbReference type="KEGG" id="otd:J1M35_13100"/>
<evidence type="ECO:0000259" key="1">
    <source>
        <dbReference type="PROSITE" id="PS51746"/>
    </source>
</evidence>
<dbReference type="RefSeq" id="WP_208007482.1">
    <property type="nucleotide sequence ID" value="NZ_CP071796.1"/>
</dbReference>